<evidence type="ECO:0000259" key="5">
    <source>
        <dbReference type="PROSITE" id="PS51352"/>
    </source>
</evidence>
<feature type="binding site" evidence="3">
    <location>
        <position position="74"/>
    </location>
    <ligand>
        <name>Cu cation</name>
        <dbReference type="ChEBI" id="CHEBI:23378"/>
    </ligand>
</feature>
<dbReference type="InterPro" id="IPR013766">
    <property type="entry name" value="Thioredoxin_domain"/>
</dbReference>
<evidence type="ECO:0000313" key="6">
    <source>
        <dbReference type="EMBL" id="PSL50945.1"/>
    </source>
</evidence>
<dbReference type="SUPFAM" id="SSF52833">
    <property type="entry name" value="Thioredoxin-like"/>
    <property type="match status" value="1"/>
</dbReference>
<dbReference type="Pfam" id="PF02630">
    <property type="entry name" value="SCO1-SenC"/>
    <property type="match status" value="1"/>
</dbReference>
<evidence type="ECO:0000256" key="4">
    <source>
        <dbReference type="PIRSR" id="PIRSR603782-2"/>
    </source>
</evidence>
<feature type="disulfide bond" description="Redox-active" evidence="4">
    <location>
        <begin position="74"/>
        <end position="78"/>
    </location>
</feature>
<keyword evidence="7" id="KW-1185">Reference proteome</keyword>
<dbReference type="OrthoDB" id="9811998at2"/>
<evidence type="ECO:0000256" key="3">
    <source>
        <dbReference type="PIRSR" id="PIRSR603782-1"/>
    </source>
</evidence>
<feature type="domain" description="Thioredoxin" evidence="5">
    <location>
        <begin position="36"/>
        <end position="201"/>
    </location>
</feature>
<name>A0A2P8HXS3_9BACI</name>
<accession>A0A2P8HXS3</accession>
<evidence type="ECO:0000313" key="7">
    <source>
        <dbReference type="Proteomes" id="UP000242310"/>
    </source>
</evidence>
<keyword evidence="4" id="KW-1015">Disulfide bond</keyword>
<dbReference type="EMBL" id="PYAV01000002">
    <property type="protein sequence ID" value="PSL50945.1"/>
    <property type="molecule type" value="Genomic_DNA"/>
</dbReference>
<keyword evidence="3" id="KW-0479">Metal-binding</keyword>
<dbReference type="Proteomes" id="UP000242310">
    <property type="component" value="Unassembled WGS sequence"/>
</dbReference>
<comment type="similarity">
    <text evidence="1">Belongs to the SCO1/2 family.</text>
</comment>
<evidence type="ECO:0000256" key="1">
    <source>
        <dbReference type="ARBA" id="ARBA00010996"/>
    </source>
</evidence>
<dbReference type="PROSITE" id="PS51352">
    <property type="entry name" value="THIOREDOXIN_2"/>
    <property type="match status" value="1"/>
</dbReference>
<proteinExistence type="inferred from homology"/>
<sequence length="201" mass="22683">MRMRRLQIMLVACVIATLSGCGWLYESEADSGSDLSGQELYVEEFEAENEQGETVTNEDLEGTYWMASMVFTRCPSVCNTMTPNMSSLQAELEEREADIQFVSFTVDPSFDTPERLHEYGEAYHADFETWDFLTGYSDEWISDFAEASFQSVVQEDPEANDIIHATSFFLVNEKGQVVHTFDGMDTDTEGYAGDVEAIVED</sequence>
<dbReference type="PROSITE" id="PS51257">
    <property type="entry name" value="PROKAR_LIPOPROTEIN"/>
    <property type="match status" value="1"/>
</dbReference>
<protein>
    <submittedName>
        <fullName evidence="6">Protein SCO1/2</fullName>
    </submittedName>
</protein>
<keyword evidence="2 3" id="KW-0186">Copper</keyword>
<dbReference type="Gene3D" id="3.40.30.10">
    <property type="entry name" value="Glutaredoxin"/>
    <property type="match status" value="1"/>
</dbReference>
<dbReference type="CDD" id="cd02968">
    <property type="entry name" value="SCO"/>
    <property type="match status" value="1"/>
</dbReference>
<dbReference type="GO" id="GO:0046872">
    <property type="term" value="F:metal ion binding"/>
    <property type="evidence" value="ECO:0007669"/>
    <property type="project" value="UniProtKB-KW"/>
</dbReference>
<dbReference type="PANTHER" id="PTHR12151:SF25">
    <property type="entry name" value="LINALOOL DEHYDRATASE_ISOMERASE DOMAIN-CONTAINING PROTEIN"/>
    <property type="match status" value="1"/>
</dbReference>
<reference evidence="6 7" key="1">
    <citation type="submission" date="2018-03" db="EMBL/GenBank/DDBJ databases">
        <title>Genomic Encyclopedia of Type Strains, Phase III (KMG-III): the genomes of soil and plant-associated and newly described type strains.</title>
        <authorList>
            <person name="Whitman W."/>
        </authorList>
    </citation>
    <scope>NUCLEOTIDE SEQUENCE [LARGE SCALE GENOMIC DNA]</scope>
    <source>
        <strain evidence="6 7">CGMCC 1.07653</strain>
    </source>
</reference>
<dbReference type="InterPro" id="IPR036249">
    <property type="entry name" value="Thioredoxin-like_sf"/>
</dbReference>
<comment type="caution">
    <text evidence="6">The sequence shown here is derived from an EMBL/GenBank/DDBJ whole genome shotgun (WGS) entry which is preliminary data.</text>
</comment>
<gene>
    <name evidence="6" type="ORF">B0H94_102222</name>
</gene>
<feature type="binding site" evidence="3">
    <location>
        <position position="164"/>
    </location>
    <ligand>
        <name>Cu cation</name>
        <dbReference type="ChEBI" id="CHEBI:23378"/>
    </ligand>
</feature>
<dbReference type="InterPro" id="IPR003782">
    <property type="entry name" value="SCO1/SenC"/>
</dbReference>
<organism evidence="6 7">
    <name type="scientific">Salsuginibacillus halophilus</name>
    <dbReference type="NCBI Taxonomy" id="517424"/>
    <lineage>
        <taxon>Bacteria</taxon>
        <taxon>Bacillati</taxon>
        <taxon>Bacillota</taxon>
        <taxon>Bacilli</taxon>
        <taxon>Bacillales</taxon>
        <taxon>Bacillaceae</taxon>
        <taxon>Salsuginibacillus</taxon>
    </lineage>
</organism>
<dbReference type="PANTHER" id="PTHR12151">
    <property type="entry name" value="ELECTRON TRANSPORT PROTIN SCO1/SENC FAMILY MEMBER"/>
    <property type="match status" value="1"/>
</dbReference>
<dbReference type="AlphaFoldDB" id="A0A2P8HXS3"/>
<evidence type="ECO:0000256" key="2">
    <source>
        <dbReference type="ARBA" id="ARBA00023008"/>
    </source>
</evidence>
<feature type="binding site" evidence="3">
    <location>
        <position position="78"/>
    </location>
    <ligand>
        <name>Cu cation</name>
        <dbReference type="ChEBI" id="CHEBI:23378"/>
    </ligand>
</feature>